<dbReference type="Pfam" id="PF01678">
    <property type="entry name" value="DAP_epimerase"/>
    <property type="match status" value="2"/>
</dbReference>
<evidence type="ECO:0000256" key="6">
    <source>
        <dbReference type="ARBA" id="ARBA00023235"/>
    </source>
</evidence>
<name>A0A930FNH6_9FIRM</name>
<dbReference type="PANTHER" id="PTHR31689:SF0">
    <property type="entry name" value="DIAMINOPIMELATE EPIMERASE"/>
    <property type="match status" value="1"/>
</dbReference>
<feature type="binding site" evidence="8">
    <location>
        <position position="70"/>
    </location>
    <ligand>
        <name>substrate</name>
    </ligand>
</feature>
<organism evidence="10 11">
    <name type="scientific">Dialister invisus</name>
    <dbReference type="NCBI Taxonomy" id="218538"/>
    <lineage>
        <taxon>Bacteria</taxon>
        <taxon>Bacillati</taxon>
        <taxon>Bacillota</taxon>
        <taxon>Negativicutes</taxon>
        <taxon>Veillonellales</taxon>
        <taxon>Veillonellaceae</taxon>
        <taxon>Dialister</taxon>
    </lineage>
</organism>
<feature type="active site" description="Proton donor" evidence="8">
    <location>
        <position position="79"/>
    </location>
</feature>
<dbReference type="GO" id="GO:0009089">
    <property type="term" value="P:lysine biosynthetic process via diaminopimelate"/>
    <property type="evidence" value="ECO:0007669"/>
    <property type="project" value="UniProtKB-UniRule"/>
</dbReference>
<comment type="function">
    <text evidence="8">Catalyzes the stereoinversion of LL-2,6-diaminopimelate (L,L-DAP) to meso-diaminopimelate (meso-DAP), a precursor of L-lysine and an essential component of the bacterial peptidoglycan.</text>
</comment>
<dbReference type="InterPro" id="IPR001653">
    <property type="entry name" value="DAP_epimerase_DapF"/>
</dbReference>
<dbReference type="PANTHER" id="PTHR31689">
    <property type="entry name" value="DIAMINOPIMELATE EPIMERASE, CHLOROPLASTIC"/>
    <property type="match status" value="1"/>
</dbReference>
<evidence type="ECO:0000313" key="10">
    <source>
        <dbReference type="EMBL" id="MBF1128446.1"/>
    </source>
</evidence>
<comment type="catalytic activity">
    <reaction evidence="7 8">
        <text>(2S,6S)-2,6-diaminopimelate = meso-2,6-diaminopimelate</text>
        <dbReference type="Rhea" id="RHEA:15393"/>
        <dbReference type="ChEBI" id="CHEBI:57609"/>
        <dbReference type="ChEBI" id="CHEBI:57791"/>
        <dbReference type="EC" id="5.1.1.7"/>
    </reaction>
</comment>
<dbReference type="HAMAP" id="MF_00197">
    <property type="entry name" value="DAP_epimerase"/>
    <property type="match status" value="1"/>
</dbReference>
<evidence type="ECO:0000256" key="3">
    <source>
        <dbReference type="ARBA" id="ARBA00013080"/>
    </source>
</evidence>
<gene>
    <name evidence="8" type="primary">dapF</name>
    <name evidence="10" type="ORF">HXL70_00105</name>
</gene>
<feature type="active site" evidence="9">
    <location>
        <position position="79"/>
    </location>
</feature>
<comment type="pathway">
    <text evidence="1 8">Amino-acid biosynthesis; L-lysine biosynthesis via DAP pathway; DL-2,6-diaminopimelate from LL-2,6-diaminopimelate: step 1/1.</text>
</comment>
<comment type="caution">
    <text evidence="8">Lacks conserved residue(s) required for the propagation of feature annotation.</text>
</comment>
<dbReference type="NCBIfam" id="TIGR00652">
    <property type="entry name" value="DapF"/>
    <property type="match status" value="1"/>
</dbReference>
<feature type="binding site" evidence="8">
    <location>
        <begin position="226"/>
        <end position="227"/>
    </location>
    <ligand>
        <name>substrate</name>
    </ligand>
</feature>
<feature type="site" description="Could be important to modulate the pK values of the two catalytic cysteine residues" evidence="8">
    <location>
        <position position="216"/>
    </location>
</feature>
<dbReference type="EC" id="5.1.1.7" evidence="3 8"/>
<reference evidence="10" key="1">
    <citation type="submission" date="2020-04" db="EMBL/GenBank/DDBJ databases">
        <title>Deep metagenomics examines the oral microbiome during advanced dental caries in children, revealing novel taxa and co-occurrences with host molecules.</title>
        <authorList>
            <person name="Baker J.L."/>
            <person name="Morton J.T."/>
            <person name="Dinis M."/>
            <person name="Alvarez R."/>
            <person name="Tran N.C."/>
            <person name="Knight R."/>
            <person name="Edlund A."/>
        </authorList>
    </citation>
    <scope>NUCLEOTIDE SEQUENCE</scope>
    <source>
        <strain evidence="10">JCVI_32_bin.14</strain>
    </source>
</reference>
<evidence type="ECO:0000256" key="8">
    <source>
        <dbReference type="HAMAP-Rule" id="MF_00197"/>
    </source>
</evidence>
<evidence type="ECO:0000256" key="5">
    <source>
        <dbReference type="ARBA" id="ARBA00023154"/>
    </source>
</evidence>
<evidence type="ECO:0000256" key="9">
    <source>
        <dbReference type="PROSITE-ProRule" id="PRU10125"/>
    </source>
</evidence>
<dbReference type="EMBL" id="JABZMK010000001">
    <property type="protein sequence ID" value="MBF1128446.1"/>
    <property type="molecule type" value="Genomic_DNA"/>
</dbReference>
<feature type="site" description="Could be important to modulate the pK values of the two catalytic cysteine residues" evidence="8">
    <location>
        <position position="167"/>
    </location>
</feature>
<dbReference type="GO" id="GO:0005829">
    <property type="term" value="C:cytosol"/>
    <property type="evidence" value="ECO:0007669"/>
    <property type="project" value="TreeGrafter"/>
</dbReference>
<feature type="binding site" evidence="8">
    <location>
        <position position="19"/>
    </location>
    <ligand>
        <name>substrate</name>
    </ligand>
</feature>
<feature type="binding site" evidence="8">
    <location>
        <begin position="216"/>
        <end position="217"/>
    </location>
    <ligand>
        <name>substrate</name>
    </ligand>
</feature>
<comment type="similarity">
    <text evidence="2 8">Belongs to the diaminopimelate epimerase family.</text>
</comment>
<accession>A0A930FNH6</accession>
<evidence type="ECO:0000256" key="4">
    <source>
        <dbReference type="ARBA" id="ARBA00022605"/>
    </source>
</evidence>
<dbReference type="PROSITE" id="PS01326">
    <property type="entry name" value="DAP_EPIMERASE"/>
    <property type="match status" value="1"/>
</dbReference>
<comment type="subunit">
    <text evidence="8">Homodimer.</text>
</comment>
<evidence type="ECO:0000256" key="2">
    <source>
        <dbReference type="ARBA" id="ARBA00010219"/>
    </source>
</evidence>
<sequence>MNDMQEGFMHFTKWQACGNDFVFVNAMTMDIRPVVKKCVSICNRNFGIGADGIIFVLPSEKATLQMRIFNSDGSEAEMCGNGIRAFAKWAHELGLVSKHHFSVETGAGILFPELLPDGKVRVDMGVPHLNSSEIPVTGFGDGMVVNRKLTNDLHTYRITCVSMGNPHCVIFTDDIDRISLEEIGSRLEADAHFPRKTNVEFAQLLKKNLLRMRVWERGTGVTMACGTGTCATVVAAILNGFVEGEAEVILDGGNLHISWDGDSSAHVFMTGPAEKVFEGEYII</sequence>
<dbReference type="SUPFAM" id="SSF54506">
    <property type="entry name" value="Diaminopimelate epimerase-like"/>
    <property type="match status" value="2"/>
</dbReference>
<evidence type="ECO:0000256" key="1">
    <source>
        <dbReference type="ARBA" id="ARBA00005196"/>
    </source>
</evidence>
<evidence type="ECO:0000256" key="7">
    <source>
        <dbReference type="ARBA" id="ARBA00051712"/>
    </source>
</evidence>
<evidence type="ECO:0000313" key="11">
    <source>
        <dbReference type="Proteomes" id="UP000757890"/>
    </source>
</evidence>
<keyword evidence="8" id="KW-0963">Cytoplasm</keyword>
<keyword evidence="5 8" id="KW-0457">Lysine biosynthesis</keyword>
<feature type="binding site" evidence="8">
    <location>
        <position position="165"/>
    </location>
    <ligand>
        <name>substrate</name>
    </ligand>
</feature>
<proteinExistence type="inferred from homology"/>
<feature type="binding site" evidence="8">
    <location>
        <position position="198"/>
    </location>
    <ligand>
        <name>substrate</name>
    </ligand>
</feature>
<dbReference type="Proteomes" id="UP000757890">
    <property type="component" value="Unassembled WGS sequence"/>
</dbReference>
<dbReference type="AlphaFoldDB" id="A0A930FNH6"/>
<dbReference type="GO" id="GO:0008837">
    <property type="term" value="F:diaminopimelate epimerase activity"/>
    <property type="evidence" value="ECO:0007669"/>
    <property type="project" value="UniProtKB-UniRule"/>
</dbReference>
<feature type="binding site" evidence="8">
    <location>
        <begin position="80"/>
        <end position="81"/>
    </location>
    <ligand>
        <name>substrate</name>
    </ligand>
</feature>
<comment type="caution">
    <text evidence="10">The sequence shown here is derived from an EMBL/GenBank/DDBJ whole genome shotgun (WGS) entry which is preliminary data.</text>
</comment>
<keyword evidence="4 8" id="KW-0028">Amino-acid biosynthesis</keyword>
<keyword evidence="6 8" id="KW-0413">Isomerase</keyword>
<comment type="subcellular location">
    <subcellularLocation>
        <location evidence="8">Cytoplasm</location>
    </subcellularLocation>
</comment>
<dbReference type="Gene3D" id="3.10.310.10">
    <property type="entry name" value="Diaminopimelate Epimerase, Chain A, domain 1"/>
    <property type="match status" value="2"/>
</dbReference>
<feature type="active site" description="Proton acceptor" evidence="8">
    <location>
        <position position="225"/>
    </location>
</feature>
<dbReference type="InterPro" id="IPR018510">
    <property type="entry name" value="DAP_epimerase_AS"/>
</dbReference>
<protein>
    <recommendedName>
        <fullName evidence="3 8">Diaminopimelate epimerase</fullName>
        <shortName evidence="8">DAP epimerase</shortName>
        <ecNumber evidence="3 8">5.1.1.7</ecNumber>
    </recommendedName>
    <alternativeName>
        <fullName evidence="8">PLP-independent amino acid racemase</fullName>
    </alternativeName>
</protein>